<name>A0A5B9R0E0_9BACT</name>
<organism evidence="2 3">
    <name type="scientific">Roseimaritima ulvae</name>
    <dbReference type="NCBI Taxonomy" id="980254"/>
    <lineage>
        <taxon>Bacteria</taxon>
        <taxon>Pseudomonadati</taxon>
        <taxon>Planctomycetota</taxon>
        <taxon>Planctomycetia</taxon>
        <taxon>Pirellulales</taxon>
        <taxon>Pirellulaceae</taxon>
        <taxon>Roseimaritima</taxon>
    </lineage>
</organism>
<evidence type="ECO:0000313" key="2">
    <source>
        <dbReference type="EMBL" id="QEG43195.1"/>
    </source>
</evidence>
<keyword evidence="1" id="KW-0472">Membrane</keyword>
<accession>A0A5B9R0E0</accession>
<reference evidence="2 3" key="1">
    <citation type="submission" date="2019-08" db="EMBL/GenBank/DDBJ databases">
        <title>Deep-cultivation of Planctomycetes and their phenomic and genomic characterization uncovers novel biology.</title>
        <authorList>
            <person name="Wiegand S."/>
            <person name="Jogler M."/>
            <person name="Boedeker C."/>
            <person name="Pinto D."/>
            <person name="Vollmers J."/>
            <person name="Rivas-Marin E."/>
            <person name="Kohn T."/>
            <person name="Peeters S.H."/>
            <person name="Heuer A."/>
            <person name="Rast P."/>
            <person name="Oberbeckmann S."/>
            <person name="Bunk B."/>
            <person name="Jeske O."/>
            <person name="Meyerdierks A."/>
            <person name="Storesund J.E."/>
            <person name="Kallscheuer N."/>
            <person name="Luecker S."/>
            <person name="Lage O.M."/>
            <person name="Pohl T."/>
            <person name="Merkel B.J."/>
            <person name="Hornburger P."/>
            <person name="Mueller R.-W."/>
            <person name="Bruemmer F."/>
            <person name="Labrenz M."/>
            <person name="Spormann A.M."/>
            <person name="Op den Camp H."/>
            <person name="Overmann J."/>
            <person name="Amann R."/>
            <person name="Jetten M.S.M."/>
            <person name="Mascher T."/>
            <person name="Medema M.H."/>
            <person name="Devos D.P."/>
            <person name="Kaster A.-K."/>
            <person name="Ovreas L."/>
            <person name="Rohde M."/>
            <person name="Galperin M.Y."/>
            <person name="Jogler C."/>
        </authorList>
    </citation>
    <scope>NUCLEOTIDE SEQUENCE [LARGE SCALE GENOMIC DNA]</scope>
    <source>
        <strain evidence="2 3">UC8</strain>
    </source>
</reference>
<dbReference type="EMBL" id="CP042914">
    <property type="protein sequence ID" value="QEG43195.1"/>
    <property type="molecule type" value="Genomic_DNA"/>
</dbReference>
<protein>
    <submittedName>
        <fullName evidence="2">Uncharacterized protein</fullName>
    </submittedName>
</protein>
<evidence type="ECO:0000313" key="3">
    <source>
        <dbReference type="Proteomes" id="UP000325286"/>
    </source>
</evidence>
<keyword evidence="3" id="KW-1185">Reference proteome</keyword>
<dbReference type="KEGG" id="rul:UC8_52400"/>
<dbReference type="RefSeq" id="WP_148080564.1">
    <property type="nucleotide sequence ID" value="NZ_CP042914.1"/>
</dbReference>
<feature type="transmembrane region" description="Helical" evidence="1">
    <location>
        <begin position="185"/>
        <end position="210"/>
    </location>
</feature>
<gene>
    <name evidence="2" type="ORF">UC8_52400</name>
</gene>
<keyword evidence="1" id="KW-0812">Transmembrane</keyword>
<proteinExistence type="predicted"/>
<keyword evidence="1" id="KW-1133">Transmembrane helix</keyword>
<evidence type="ECO:0000256" key="1">
    <source>
        <dbReference type="SAM" id="Phobius"/>
    </source>
</evidence>
<feature type="transmembrane region" description="Helical" evidence="1">
    <location>
        <begin position="150"/>
        <end position="173"/>
    </location>
</feature>
<dbReference type="AlphaFoldDB" id="A0A5B9R0E0"/>
<sequence length="259" mass="27949">MNREISITGTGETPDRLDSAERIAQLLATAVDESGWVHQCDGVVCVSCFSSHSTRVEIRGAFSGTVNREEVSVPFERDYVFDEDAPWMNPVVVIFSFPLYVFRACNKRLGTAEHWIARSELEIASSLEAKLNKTVGASVEGVRLVWRNSLIAGGAMFLLSAAPVTVNCFVQRFPRNGNENVWGELLVALYAGVLTGFPTGMAGICLRLAFVGREVEDSVAGQALLRMVGAKNAKGLRVISISGAIVCLLVTAALVRGLV</sequence>
<dbReference type="Proteomes" id="UP000325286">
    <property type="component" value="Chromosome"/>
</dbReference>
<feature type="transmembrane region" description="Helical" evidence="1">
    <location>
        <begin position="235"/>
        <end position="255"/>
    </location>
</feature>